<keyword evidence="2" id="KW-0812">Transmembrane</keyword>
<feature type="region of interest" description="Disordered" evidence="1">
    <location>
        <begin position="938"/>
        <end position="960"/>
    </location>
</feature>
<evidence type="ECO:0000313" key="4">
    <source>
        <dbReference type="Proteomes" id="UP001189429"/>
    </source>
</evidence>
<keyword evidence="4" id="KW-1185">Reference proteome</keyword>
<dbReference type="Pfam" id="PF13704">
    <property type="entry name" value="Glyco_tranf_2_4"/>
    <property type="match status" value="1"/>
</dbReference>
<keyword evidence="2" id="KW-1133">Transmembrane helix</keyword>
<evidence type="ECO:0008006" key="5">
    <source>
        <dbReference type="Google" id="ProtNLM"/>
    </source>
</evidence>
<dbReference type="Proteomes" id="UP001189429">
    <property type="component" value="Unassembled WGS sequence"/>
</dbReference>
<evidence type="ECO:0000313" key="3">
    <source>
        <dbReference type="EMBL" id="CAK0805541.1"/>
    </source>
</evidence>
<feature type="transmembrane region" description="Helical" evidence="2">
    <location>
        <begin position="1632"/>
        <end position="1653"/>
    </location>
</feature>
<name>A0ABN9QHQ7_9DINO</name>
<evidence type="ECO:0000256" key="2">
    <source>
        <dbReference type="SAM" id="Phobius"/>
    </source>
</evidence>
<accession>A0ABN9QHQ7</accession>
<keyword evidence="2" id="KW-0472">Membrane</keyword>
<organism evidence="3 4">
    <name type="scientific">Prorocentrum cordatum</name>
    <dbReference type="NCBI Taxonomy" id="2364126"/>
    <lineage>
        <taxon>Eukaryota</taxon>
        <taxon>Sar</taxon>
        <taxon>Alveolata</taxon>
        <taxon>Dinophyceae</taxon>
        <taxon>Prorocentrales</taxon>
        <taxon>Prorocentraceae</taxon>
        <taxon>Prorocentrum</taxon>
    </lineage>
</organism>
<feature type="transmembrane region" description="Helical" evidence="2">
    <location>
        <begin position="1489"/>
        <end position="1507"/>
    </location>
</feature>
<feature type="transmembrane region" description="Helical" evidence="2">
    <location>
        <begin position="1420"/>
        <end position="1442"/>
    </location>
</feature>
<dbReference type="EMBL" id="CAUYUJ010003487">
    <property type="protein sequence ID" value="CAK0805541.1"/>
    <property type="molecule type" value="Genomic_DNA"/>
</dbReference>
<evidence type="ECO:0000256" key="1">
    <source>
        <dbReference type="SAM" id="MobiDB-lite"/>
    </source>
</evidence>
<feature type="transmembrane region" description="Helical" evidence="2">
    <location>
        <begin position="1379"/>
        <end position="1400"/>
    </location>
</feature>
<comment type="caution">
    <text evidence="3">The sequence shown here is derived from an EMBL/GenBank/DDBJ whole genome shotgun (WGS) entry which is preliminary data.</text>
</comment>
<feature type="non-terminal residue" evidence="3">
    <location>
        <position position="1680"/>
    </location>
</feature>
<reference evidence="3" key="1">
    <citation type="submission" date="2023-10" db="EMBL/GenBank/DDBJ databases">
        <authorList>
            <person name="Chen Y."/>
            <person name="Shah S."/>
            <person name="Dougan E. K."/>
            <person name="Thang M."/>
            <person name="Chan C."/>
        </authorList>
    </citation>
    <scope>NUCLEOTIDE SEQUENCE [LARGE SCALE GENOMIC DNA]</scope>
</reference>
<proteinExistence type="predicted"/>
<sequence length="1680" mass="180951">DCANLIESFVRHYAALGFCRLLLYLDDPSDAARGVLEESGWLAAGLVELVGVDGALREAWRSLPSWQRVGHFSSMEVQSRQILNGEHALGRASEIGADWLLHVDCDELLLLPEPAPCFFAGLSGRGCTMYTFSNVEGVPEAADSADVLRSVRVFRQNLGVLPRNPQSGAAFFGWQLRLGGWFISYENGKSAVSVKNAIKCLSVCMWQVEPWLELGKPQAPDGSTCTWFTNNVLLWEAAVKRRREGRLARDEEVPRLDTCREAVLLHFCVCDFVSFWRKRWTQLGYLSASDQFRVRSSSGAMMARFYRLQREGRLVEARELYETMCVCSSEETVRSQVELGILLRADPQRPSGAAGPPWPRSPREVRYALLAEACEARARHCEAWMLLGKAIEAAVDAGGADARAVADLRQRQAACAAAAGLACAAQEPAASRGARPSPPLPTVAELQEHVARAVLPDPRDSRVYRAVMGVAMAWWQEVDGQERELLAALGRAAAEARVELAAVGGCVRPRPMRPVRELWDASEAELGQNGAAVLPLGAGAGGLWSVLAGACEAALGERSSVTVKGCNMDGQAFVKPWGLFGALTAEVFRAFGIKDLEVLTEIRVSRFRECRSSGGPEVDNGGLLPDNRREVSFRLFVPTSEEVPGPPATLLLRTKDGEKSLSFGIRPGHLFLWWSRQTFHQVLGGEPFYCLACWGVVPQTGDCPVAAGDSHVGAIAWQAIVARFGDGKYTSGRDRLRRFPSAGEAIDKFLSEPQDLTLPITVRVSDRAKARVVGAKFVKLDGPVPVDGFTEDDLRNLELEKLLIVVPAVCLPCDAGWLASVDYVSVALRSALGEEMPADVTCMACGSAQPELLELAELVPQPEDWNIGVLLRSVLFPDPAARGDPRRVGFKLSVDGQIEGERYLTADVHDGEGARGDEVNVVREAAALEWAGRPRGTCVAGSPGTARGEAGAGGDPQSARGNFESELPDAIGGQQISSIIDQIERRSVDDRGLASVAALPSAPGSLLQARLALGVLAHVARAAPESKADFGLGALVVAGSRDADKAIQLAMPRALEKVGGPKVKEGEPIWAISFLEDAASSSGGAGLVARIKGAKCTAGLLALNRAIEREPQNWSARVDAAAFGQLGCDADGFRGDHGRSWEMLPSLRALHRSQQCDPLGGPIAQFLTATLQSVGATGPRRLGGLARERLLEAGLVDRGYSGPSARSSSQLRWVSVSVACLSRLSLGRPAGGAMAPCFVAPPTEQLVCRPFDAFVLCCRVEESVLVLTCGVSGAHRAVTGLAGGSCLGGSAHLVALLTLAADNLGILSEGATVTPRRPVAPPERGFIFRAPRAFDLEPSAQAQGAVLDRDRRADEMPVPGLFYEVDYLRRIQDPETSSLCVLALVPWRLLVTVVLAPWLGTMLAFSTLSTDTKVLTVGAALAYMALNFYFLWTLVLAAQVVWQGACRLQQRLVRNDGEERRARVQQLRYLEDIGYAEPPYLFGRVPLDFAVFLYALVLLAVGSWGFLHVSATGHTLGGWAALSSVVAQELLERLAAAERRRAVELGREGLAPTPPVQTTPADAHGQPANAGRRRGAQGALVFDSTPVLLEMFVYLVCAAVALVGLLGMLVHRVATVFLDEYSESLLKTRRKCAFVLTFFFIANCLRFVLFIPVTGLAVTASNVCGFYLRTLSDNMAYKNW</sequence>
<feature type="region of interest" description="Disordered" evidence="1">
    <location>
        <begin position="1549"/>
        <end position="1569"/>
    </location>
</feature>
<feature type="transmembrane region" description="Helical" evidence="2">
    <location>
        <begin position="1591"/>
        <end position="1611"/>
    </location>
</feature>
<feature type="non-terminal residue" evidence="3">
    <location>
        <position position="1"/>
    </location>
</feature>
<gene>
    <name evidence="3" type="ORF">PCOR1329_LOCUS12026</name>
</gene>
<protein>
    <recommendedName>
        <fullName evidence="5">1,3-beta-glucan synthase</fullName>
    </recommendedName>
</protein>